<reference evidence="5" key="1">
    <citation type="submission" date="2025-08" db="UniProtKB">
        <authorList>
            <consortium name="RefSeq"/>
        </authorList>
    </citation>
    <scope>IDENTIFICATION</scope>
    <source>
        <tissue evidence="5">Testes</tissue>
    </source>
</reference>
<dbReference type="Proteomes" id="UP000694865">
    <property type="component" value="Unplaced"/>
</dbReference>
<feature type="domain" description="Peptidoglycan recognition protein family" evidence="3">
    <location>
        <begin position="333"/>
        <end position="475"/>
    </location>
</feature>
<dbReference type="PANTHER" id="PTHR11022:SF41">
    <property type="entry name" value="PEPTIDOGLYCAN-RECOGNITION PROTEIN LC-RELATED"/>
    <property type="match status" value="1"/>
</dbReference>
<dbReference type="InterPro" id="IPR036505">
    <property type="entry name" value="Amidase/PGRP_sf"/>
</dbReference>
<dbReference type="InterPro" id="IPR002502">
    <property type="entry name" value="Amidase_domain"/>
</dbReference>
<accession>A0ABM0M8E3</accession>
<dbReference type="InterPro" id="IPR006619">
    <property type="entry name" value="PGRP_domain_met/bac"/>
</dbReference>
<dbReference type="RefSeq" id="XP_006816284.1">
    <property type="nucleotide sequence ID" value="XM_006816221.1"/>
</dbReference>
<evidence type="ECO:0000259" key="2">
    <source>
        <dbReference type="SMART" id="SM00644"/>
    </source>
</evidence>
<name>A0ABM0M8E3_SACKO</name>
<evidence type="ECO:0000259" key="3">
    <source>
        <dbReference type="SMART" id="SM00701"/>
    </source>
</evidence>
<organism evidence="4 5">
    <name type="scientific">Saccoglossus kowalevskii</name>
    <name type="common">Acorn worm</name>
    <dbReference type="NCBI Taxonomy" id="10224"/>
    <lineage>
        <taxon>Eukaryota</taxon>
        <taxon>Metazoa</taxon>
        <taxon>Hemichordata</taxon>
        <taxon>Enteropneusta</taxon>
        <taxon>Harrimaniidae</taxon>
        <taxon>Saccoglossus</taxon>
    </lineage>
</organism>
<feature type="domain" description="Peptidoglycan recognition protein family" evidence="3">
    <location>
        <begin position="144"/>
        <end position="277"/>
    </location>
</feature>
<evidence type="ECO:0000313" key="5">
    <source>
        <dbReference type="RefSeq" id="XP_006816284.1"/>
    </source>
</evidence>
<dbReference type="SUPFAM" id="SSF55846">
    <property type="entry name" value="N-acetylmuramoyl-L-alanine amidase-like"/>
    <property type="match status" value="2"/>
</dbReference>
<proteinExistence type="inferred from homology"/>
<keyword evidence="4" id="KW-1185">Reference proteome</keyword>
<dbReference type="InterPro" id="IPR015510">
    <property type="entry name" value="PGRP"/>
</dbReference>
<dbReference type="CDD" id="cd06583">
    <property type="entry name" value="PGRP"/>
    <property type="match status" value="2"/>
</dbReference>
<feature type="domain" description="N-acetylmuramoyl-L-alanine amidase" evidence="2">
    <location>
        <begin position="154"/>
        <end position="301"/>
    </location>
</feature>
<sequence>MEPIQVVTTREAPVRTTLCTVTDITKVVCVMEIVTEDVAYRIILMQHVKLKVAHVKTIPLHAVVGMKAGYVTEDMIEGAVYLPEVGKILIPRSAQMTRFVPILVARAKTYHCSVMGYIIVVIDQDLVRDNAVENVKVEVYCGEVRLITREQWGARPPNGKWYMSLPVDLSFIHHTVGSHCYDIETCCEVMRATQNYHMDSLGWSDIGYSFLIGEDGNAYEGRGWGVIGAHTSGYNDVSHGISFMGTYTTDPYHLLFAVGLPTYNMLKYTVLVVCLIVTVYGDWACRREQGTCQNDSLQCEGHYESRLCNGDVRRRCCVPNSDGEIEAVYCGNVRLITRQQWRARSPRRESHMSVPVGLTFIHHTAGRTCYSIATCSSRARAVQNYHMNIKGWKDIGYSFLIGQDGNAYEGRGWGVVGAHTYGFNSRSHGIAFMGNFNSRKPNAAALQAAKNLIQCGIDENKIKSNYFLYGHRDVKRTECPGRALYQEIKSWPN</sequence>
<evidence type="ECO:0000313" key="4">
    <source>
        <dbReference type="Proteomes" id="UP000694865"/>
    </source>
</evidence>
<protein>
    <submittedName>
        <fullName evidence="5">Peptidoglycan recognition protein 3-like</fullName>
    </submittedName>
</protein>
<dbReference type="GeneID" id="100379013"/>
<dbReference type="SMART" id="SM00701">
    <property type="entry name" value="PGRP"/>
    <property type="match status" value="2"/>
</dbReference>
<feature type="domain" description="N-acetylmuramoyl-L-alanine amidase" evidence="2">
    <location>
        <begin position="341"/>
        <end position="481"/>
    </location>
</feature>
<dbReference type="Pfam" id="PF01510">
    <property type="entry name" value="Amidase_2"/>
    <property type="match status" value="2"/>
</dbReference>
<dbReference type="PANTHER" id="PTHR11022">
    <property type="entry name" value="PEPTIDOGLYCAN RECOGNITION PROTEIN"/>
    <property type="match status" value="1"/>
</dbReference>
<dbReference type="SMART" id="SM00644">
    <property type="entry name" value="Ami_2"/>
    <property type="match status" value="2"/>
</dbReference>
<evidence type="ECO:0000256" key="1">
    <source>
        <dbReference type="ARBA" id="ARBA00007553"/>
    </source>
</evidence>
<comment type="similarity">
    <text evidence="1">Belongs to the N-acetylmuramoyl-L-alanine amidase 2 family.</text>
</comment>
<gene>
    <name evidence="5" type="primary">LOC100379013</name>
</gene>
<dbReference type="Gene3D" id="3.40.80.10">
    <property type="entry name" value="Peptidoglycan recognition protein-like"/>
    <property type="match status" value="2"/>
</dbReference>